<dbReference type="Pfam" id="PF08843">
    <property type="entry name" value="AbiEii"/>
    <property type="match status" value="1"/>
</dbReference>
<comment type="caution">
    <text evidence="1">The sequence shown here is derived from an EMBL/GenBank/DDBJ whole genome shotgun (WGS) entry which is preliminary data.</text>
</comment>
<evidence type="ECO:0000313" key="1">
    <source>
        <dbReference type="EMBL" id="MBN7825766.1"/>
    </source>
</evidence>
<keyword evidence="1" id="KW-0808">Transferase</keyword>
<dbReference type="GO" id="GO:0016740">
    <property type="term" value="F:transferase activity"/>
    <property type="evidence" value="ECO:0007669"/>
    <property type="project" value="UniProtKB-KW"/>
</dbReference>
<dbReference type="Proteomes" id="UP000664654">
    <property type="component" value="Unassembled WGS sequence"/>
</dbReference>
<gene>
    <name evidence="1" type="ORF">J0A66_11070</name>
</gene>
<evidence type="ECO:0000313" key="2">
    <source>
        <dbReference type="Proteomes" id="UP000664654"/>
    </source>
</evidence>
<proteinExistence type="predicted"/>
<dbReference type="RefSeq" id="WP_206573876.1">
    <property type="nucleotide sequence ID" value="NZ_JAFKCV010000005.1"/>
</dbReference>
<dbReference type="AlphaFoldDB" id="A0A939IRR3"/>
<sequence>MSTPLDTSLFVDVADAIGLGNPAIIEKDYYVVQLLGLISALKLEHYQIVFSGGTALAKSSIRTYRMSEDIDLKLVPTPDFIQHSSRNARREARKAVKQLIDKEIRQSSCFSTEGAAQVRDEYRYFCFDIRYPQAYQQAPSLRPFIKMEFTESELLSQPQKRDIQSIYAEVLKGADEVSGLYCASILDTQAEKLLSMLRRTASLARDGERNDDKALIRHIYDTYHIQQAEPSDLNELASLFKKAMQADIERFGNQHPQMVESPLQELRYGLKLLESDSIHFERYKD</sequence>
<dbReference type="EMBL" id="JAFKCV010000005">
    <property type="protein sequence ID" value="MBN7825766.1"/>
    <property type="molecule type" value="Genomic_DNA"/>
</dbReference>
<name>A0A939IRR3_9ALTE</name>
<dbReference type="Gene3D" id="3.10.450.620">
    <property type="entry name" value="JHP933, nucleotidyltransferase-like core domain"/>
    <property type="match status" value="1"/>
</dbReference>
<reference evidence="1" key="1">
    <citation type="submission" date="2021-03" db="EMBL/GenBank/DDBJ databases">
        <title>novel species isolated from a fishpond in China.</title>
        <authorList>
            <person name="Lu H."/>
            <person name="Cai Z."/>
        </authorList>
    </citation>
    <scope>NUCLEOTIDE SEQUENCE</scope>
    <source>
        <strain evidence="1">JCM 30855</strain>
    </source>
</reference>
<protein>
    <submittedName>
        <fullName evidence="1">Nucleotidyl transferase AbiEii/AbiGii toxin family protein</fullName>
    </submittedName>
</protein>
<dbReference type="InterPro" id="IPR014942">
    <property type="entry name" value="AbiEii"/>
</dbReference>
<accession>A0A939IRR3</accession>
<keyword evidence="2" id="KW-1185">Reference proteome</keyword>
<organism evidence="1 2">
    <name type="scientific">Bowmanella dokdonensis</name>
    <dbReference type="NCBI Taxonomy" id="751969"/>
    <lineage>
        <taxon>Bacteria</taxon>
        <taxon>Pseudomonadati</taxon>
        <taxon>Pseudomonadota</taxon>
        <taxon>Gammaproteobacteria</taxon>
        <taxon>Alteromonadales</taxon>
        <taxon>Alteromonadaceae</taxon>
        <taxon>Bowmanella</taxon>
    </lineage>
</organism>